<dbReference type="Proteomes" id="UP000778262">
    <property type="component" value="Unassembled WGS sequence"/>
</dbReference>
<evidence type="ECO:0000256" key="1">
    <source>
        <dbReference type="ARBA" id="ARBA00006869"/>
    </source>
</evidence>
<organism evidence="2 3">
    <name type="scientific">Cronobacter dublinensis</name>
    <dbReference type="NCBI Taxonomy" id="413497"/>
    <lineage>
        <taxon>Bacteria</taxon>
        <taxon>Pseudomonadati</taxon>
        <taxon>Pseudomonadota</taxon>
        <taxon>Gammaproteobacteria</taxon>
        <taxon>Enterobacterales</taxon>
        <taxon>Enterobacteriaceae</taxon>
        <taxon>Cronobacter</taxon>
    </lineage>
</organism>
<gene>
    <name evidence="2" type="ORF">EHJ13_18005</name>
</gene>
<reference evidence="2" key="1">
    <citation type="submission" date="2018-11" db="EMBL/GenBank/DDBJ databases">
        <title>Genomics analysis of Putative Virulence Factors on Adhesion and Cytotoxicity for Cronobacter spp.</title>
        <authorList>
            <person name="Cui J."/>
        </authorList>
    </citation>
    <scope>NUCLEOTIDE SEQUENCE</scope>
    <source>
        <strain evidence="2">SD69</strain>
    </source>
</reference>
<dbReference type="Pfam" id="PF17074">
    <property type="entry name" value="Darcynin"/>
    <property type="match status" value="1"/>
</dbReference>
<name>A0A9Q4T7B1_9ENTR</name>
<dbReference type="RefSeq" id="WP_161573645.1">
    <property type="nucleotide sequence ID" value="NZ_JASEON010000012.1"/>
</dbReference>
<comment type="similarity">
    <text evidence="1">Belongs to the darcynin family.</text>
</comment>
<dbReference type="EMBL" id="RPBY01000007">
    <property type="protein sequence ID" value="NCH89310.1"/>
    <property type="molecule type" value="Genomic_DNA"/>
</dbReference>
<proteinExistence type="inferred from homology"/>
<evidence type="ECO:0000313" key="2">
    <source>
        <dbReference type="EMBL" id="NCH89310.1"/>
    </source>
</evidence>
<evidence type="ECO:0000313" key="3">
    <source>
        <dbReference type="Proteomes" id="UP000778262"/>
    </source>
</evidence>
<comment type="caution">
    <text evidence="2">The sequence shown here is derived from an EMBL/GenBank/DDBJ whole genome shotgun (WGS) entry which is preliminary data.</text>
</comment>
<accession>A0A9Q4T7B1</accession>
<dbReference type="InterPro" id="IPR031409">
    <property type="entry name" value="Darcynin"/>
</dbReference>
<protein>
    <submittedName>
        <fullName evidence="2">Darcynin</fullName>
    </submittedName>
</protein>
<sequence>MNRTATDAVTLFMLVKANRSWLSASAEERQRNITTFLTPLLARYRGALTLRYFDTEFYSARISDIWIWEAASHAVWQAFTEALRDTPFWNDFFEIKEILQGVEAQHL</sequence>
<dbReference type="AlphaFoldDB" id="A0A9Q4T7B1"/>